<dbReference type="InterPro" id="IPR003423">
    <property type="entry name" value="OMP_efflux"/>
</dbReference>
<dbReference type="InterPro" id="IPR010131">
    <property type="entry name" value="MdtP/NodT-like"/>
</dbReference>
<organism evidence="3 4">
    <name type="scientific">Microbulbifer harenosus</name>
    <dbReference type="NCBI Taxonomy" id="2576840"/>
    <lineage>
        <taxon>Bacteria</taxon>
        <taxon>Pseudomonadati</taxon>
        <taxon>Pseudomonadota</taxon>
        <taxon>Gammaproteobacteria</taxon>
        <taxon>Cellvibrionales</taxon>
        <taxon>Microbulbiferaceae</taxon>
        <taxon>Microbulbifer</taxon>
    </lineage>
</organism>
<comment type="similarity">
    <text evidence="1">Belongs to the outer membrane factor (OMF) (TC 1.B.17) family.</text>
</comment>
<protein>
    <submittedName>
        <fullName evidence="3">TolC family protein</fullName>
    </submittedName>
</protein>
<dbReference type="SUPFAM" id="SSF56954">
    <property type="entry name" value="Outer membrane efflux proteins (OEP)"/>
    <property type="match status" value="1"/>
</dbReference>
<feature type="signal peptide" evidence="2">
    <location>
        <begin position="1"/>
        <end position="36"/>
    </location>
</feature>
<feature type="chain" id="PRO_5047547305" evidence="2">
    <location>
        <begin position="37"/>
        <end position="437"/>
    </location>
</feature>
<evidence type="ECO:0000256" key="2">
    <source>
        <dbReference type="SAM" id="SignalP"/>
    </source>
</evidence>
<gene>
    <name evidence="3" type="ORF">FDY93_17605</name>
</gene>
<evidence type="ECO:0000313" key="4">
    <source>
        <dbReference type="Proteomes" id="UP000306791"/>
    </source>
</evidence>
<sequence length="437" mass="48497">MRKVKRPNRGIKSRRHRGWVSTAARFLLCAATLAWAQEYRVTSPLTFEQAVLKSLHSHPELAGYQHQLDAANARAAQAGIGPRPQLGLEVEDVAGTGDFSGVESAQTTLGISWLLQGELLNQRVATARSKTAVIERQRQILELDVAADTARYFLQAMAQQERLVLALSAAEQARNALVDIRRQVNAGKVPQADASRAEAELERYALAAEDIEHELEISRHRLAAQWGERSPGFGEIAGSLSSPIPFIDVAQLRAQVADNPNVAIFLSRERVVDAEIALARAEAGVQWRIDVGIRRLEATDDYGLVAGVGIPIGRRGRNRSELAALVAEQNRYRAEMDAKELELETRVYTMAQQLLHSRHVAEALSARIIPSLERAEADTRAAYRLGKYSYYELVAAQQQLIDARLSFLETQYRAHLYLIELEKLTGLSLTQISERGK</sequence>
<keyword evidence="4" id="KW-1185">Reference proteome</keyword>
<dbReference type="PANTHER" id="PTHR30203">
    <property type="entry name" value="OUTER MEMBRANE CATION EFFLUX PROTEIN"/>
    <property type="match status" value="1"/>
</dbReference>
<dbReference type="EMBL" id="VANI01000021">
    <property type="protein sequence ID" value="TLM74461.1"/>
    <property type="molecule type" value="Genomic_DNA"/>
</dbReference>
<dbReference type="PANTHER" id="PTHR30203:SF24">
    <property type="entry name" value="BLR4935 PROTEIN"/>
    <property type="match status" value="1"/>
</dbReference>
<dbReference type="Proteomes" id="UP000306791">
    <property type="component" value="Unassembled WGS sequence"/>
</dbReference>
<reference evidence="3 4" key="1">
    <citation type="submission" date="2019-05" db="EMBL/GenBank/DDBJ databases">
        <title>Microbulbifer harenosus sp. nov., an alginate-degrading bacterium isolated from coastal sand.</title>
        <authorList>
            <person name="Huang H."/>
            <person name="Mo K."/>
            <person name="Bao S."/>
        </authorList>
    </citation>
    <scope>NUCLEOTIDE SEQUENCE [LARGE SCALE GENOMIC DNA]</scope>
    <source>
        <strain evidence="3 4">HB161719</strain>
    </source>
</reference>
<accession>A0ABY2UDK7</accession>
<dbReference type="Pfam" id="PF02321">
    <property type="entry name" value="OEP"/>
    <property type="match status" value="2"/>
</dbReference>
<comment type="caution">
    <text evidence="3">The sequence shown here is derived from an EMBL/GenBank/DDBJ whole genome shotgun (WGS) entry which is preliminary data.</text>
</comment>
<dbReference type="Gene3D" id="1.20.1600.10">
    <property type="entry name" value="Outer membrane efflux proteins (OEP)"/>
    <property type="match status" value="1"/>
</dbReference>
<evidence type="ECO:0000256" key="1">
    <source>
        <dbReference type="ARBA" id="ARBA00007613"/>
    </source>
</evidence>
<proteinExistence type="inferred from homology"/>
<evidence type="ECO:0000313" key="3">
    <source>
        <dbReference type="EMBL" id="TLM74461.1"/>
    </source>
</evidence>
<keyword evidence="2" id="KW-0732">Signal</keyword>
<name>A0ABY2UDK7_9GAMM</name>